<evidence type="ECO:0000256" key="2">
    <source>
        <dbReference type="ARBA" id="ARBA00022670"/>
    </source>
</evidence>
<dbReference type="InterPro" id="IPR001314">
    <property type="entry name" value="Peptidase_S1A"/>
</dbReference>
<dbReference type="GO" id="GO:0004252">
    <property type="term" value="F:serine-type endopeptidase activity"/>
    <property type="evidence" value="ECO:0007669"/>
    <property type="project" value="InterPro"/>
</dbReference>
<evidence type="ECO:0000256" key="3">
    <source>
        <dbReference type="ARBA" id="ARBA00022801"/>
    </source>
</evidence>
<protein>
    <submittedName>
        <fullName evidence="8">Mite allergen Der f 3-like</fullName>
    </submittedName>
</protein>
<dbReference type="InterPro" id="IPR009003">
    <property type="entry name" value="Peptidase_S1_PA"/>
</dbReference>
<dbReference type="AlphaFoldDB" id="A0AAJ6YHH9"/>
<dbReference type="InterPro" id="IPR001254">
    <property type="entry name" value="Trypsin_dom"/>
</dbReference>
<evidence type="ECO:0000313" key="7">
    <source>
        <dbReference type="Proteomes" id="UP000695007"/>
    </source>
</evidence>
<dbReference type="InterPro" id="IPR043504">
    <property type="entry name" value="Peptidase_S1_PA_chymotrypsin"/>
</dbReference>
<keyword evidence="7" id="KW-1185">Reference proteome</keyword>
<dbReference type="RefSeq" id="XP_011498162.1">
    <property type="nucleotide sequence ID" value="XM_011499860.1"/>
</dbReference>
<evidence type="ECO:0000259" key="6">
    <source>
        <dbReference type="PROSITE" id="PS50240"/>
    </source>
</evidence>
<name>A0AAJ6YHH9_9HYME</name>
<reference evidence="8" key="1">
    <citation type="submission" date="2025-08" db="UniProtKB">
        <authorList>
            <consortium name="RefSeq"/>
        </authorList>
    </citation>
    <scope>IDENTIFICATION</scope>
</reference>
<dbReference type="SMART" id="SM00020">
    <property type="entry name" value="Tryp_SPc"/>
    <property type="match status" value="1"/>
</dbReference>
<keyword evidence="2" id="KW-0645">Protease</keyword>
<evidence type="ECO:0000256" key="5">
    <source>
        <dbReference type="ARBA" id="ARBA00023157"/>
    </source>
</evidence>
<sequence>MSEIAYRIQSIRSQQYYSSDAKALVGRNIRAARRNEFTFVVSISVKNPRRNPFRDHLCTGTLITKQHVLSAAHCMRCSLVLCRVIVGSTILSEGKRYKIESWINYQQWAQEHNKEVEYIDNDITIITLERRVTEANVEPVVLTTLNDDNLIGSNVVIASWGLGNDGVLCTHLQTVQLRVLTREQCQREIEASEGEEIGPVPHSVICTKANPYALLGGVNINALYSHTFSIT</sequence>
<dbReference type="Gene3D" id="2.40.10.10">
    <property type="entry name" value="Trypsin-like serine proteases"/>
    <property type="match status" value="1"/>
</dbReference>
<dbReference type="PANTHER" id="PTHR24276">
    <property type="entry name" value="POLYSERASE-RELATED"/>
    <property type="match status" value="1"/>
</dbReference>
<dbReference type="Proteomes" id="UP000695007">
    <property type="component" value="Unplaced"/>
</dbReference>
<evidence type="ECO:0000256" key="4">
    <source>
        <dbReference type="ARBA" id="ARBA00022825"/>
    </source>
</evidence>
<accession>A0AAJ6YHH9</accession>
<dbReference type="InterPro" id="IPR050430">
    <property type="entry name" value="Peptidase_S1"/>
</dbReference>
<dbReference type="InterPro" id="IPR018114">
    <property type="entry name" value="TRYPSIN_HIS"/>
</dbReference>
<organism evidence="7 8">
    <name type="scientific">Ceratosolen solmsi marchali</name>
    <dbReference type="NCBI Taxonomy" id="326594"/>
    <lineage>
        <taxon>Eukaryota</taxon>
        <taxon>Metazoa</taxon>
        <taxon>Ecdysozoa</taxon>
        <taxon>Arthropoda</taxon>
        <taxon>Hexapoda</taxon>
        <taxon>Insecta</taxon>
        <taxon>Pterygota</taxon>
        <taxon>Neoptera</taxon>
        <taxon>Endopterygota</taxon>
        <taxon>Hymenoptera</taxon>
        <taxon>Apocrita</taxon>
        <taxon>Proctotrupomorpha</taxon>
        <taxon>Chalcidoidea</taxon>
        <taxon>Agaonidae</taxon>
        <taxon>Agaoninae</taxon>
        <taxon>Ceratosolen</taxon>
    </lineage>
</organism>
<feature type="domain" description="Peptidase S1" evidence="6">
    <location>
        <begin position="24"/>
        <end position="231"/>
    </location>
</feature>
<keyword evidence="5" id="KW-1015">Disulfide bond</keyword>
<dbReference type="PRINTS" id="PR00722">
    <property type="entry name" value="CHYMOTRYPSIN"/>
</dbReference>
<dbReference type="Pfam" id="PF00089">
    <property type="entry name" value="Trypsin"/>
    <property type="match status" value="1"/>
</dbReference>
<dbReference type="PROSITE" id="PS00134">
    <property type="entry name" value="TRYPSIN_HIS"/>
    <property type="match status" value="1"/>
</dbReference>
<dbReference type="SUPFAM" id="SSF50494">
    <property type="entry name" value="Trypsin-like serine proteases"/>
    <property type="match status" value="1"/>
</dbReference>
<keyword evidence="4" id="KW-0720">Serine protease</keyword>
<dbReference type="KEGG" id="csol:105362419"/>
<keyword evidence="3" id="KW-0378">Hydrolase</keyword>
<evidence type="ECO:0000313" key="8">
    <source>
        <dbReference type="RefSeq" id="XP_011498162.1"/>
    </source>
</evidence>
<gene>
    <name evidence="8" type="primary">LOC105362419</name>
</gene>
<evidence type="ECO:0000256" key="1">
    <source>
        <dbReference type="ARBA" id="ARBA00007664"/>
    </source>
</evidence>
<proteinExistence type="inferred from homology"/>
<dbReference type="PROSITE" id="PS50240">
    <property type="entry name" value="TRYPSIN_DOM"/>
    <property type="match status" value="1"/>
</dbReference>
<dbReference type="GO" id="GO:0006508">
    <property type="term" value="P:proteolysis"/>
    <property type="evidence" value="ECO:0007669"/>
    <property type="project" value="UniProtKB-KW"/>
</dbReference>
<comment type="similarity">
    <text evidence="1">Belongs to the peptidase S1 family.</text>
</comment>
<dbReference type="GeneID" id="105362419"/>
<dbReference type="PANTHER" id="PTHR24276:SF98">
    <property type="entry name" value="FI18310P1-RELATED"/>
    <property type="match status" value="1"/>
</dbReference>